<sequence length="47" mass="5089">MKLTVRTLNEQVRETVLQRIHDIAVAQAESFNATATLTHVNGSPGVA</sequence>
<accession>A0A2X3HL73</accession>
<dbReference type="GO" id="GO:0016787">
    <property type="term" value="F:hydrolase activity"/>
    <property type="evidence" value="ECO:0007669"/>
    <property type="project" value="UniProtKB-KW"/>
</dbReference>
<evidence type="ECO:0000313" key="1">
    <source>
        <dbReference type="EMBL" id="SQC71515.1"/>
    </source>
</evidence>
<keyword evidence="1" id="KW-0378">Hydrolase</keyword>
<dbReference type="AlphaFoldDB" id="A0A2X3HL73"/>
<dbReference type="EMBL" id="UASN01000024">
    <property type="protein sequence ID" value="SQC71515.1"/>
    <property type="molecule type" value="Genomic_DNA"/>
</dbReference>
<evidence type="ECO:0000313" key="2">
    <source>
        <dbReference type="Proteomes" id="UP000251123"/>
    </source>
</evidence>
<dbReference type="Gene3D" id="3.30.70.360">
    <property type="match status" value="1"/>
</dbReference>
<name>A0A2X3HL73_KLEPN</name>
<dbReference type="Proteomes" id="UP000251123">
    <property type="component" value="Unassembled WGS sequence"/>
</dbReference>
<protein>
    <submittedName>
        <fullName evidence="1">Amidohydrolase family protein</fullName>
    </submittedName>
</protein>
<organism evidence="1 2">
    <name type="scientific">Klebsiella pneumoniae</name>
    <dbReference type="NCBI Taxonomy" id="573"/>
    <lineage>
        <taxon>Bacteria</taxon>
        <taxon>Pseudomonadati</taxon>
        <taxon>Pseudomonadota</taxon>
        <taxon>Gammaproteobacteria</taxon>
        <taxon>Enterobacterales</taxon>
        <taxon>Enterobacteriaceae</taxon>
        <taxon>Klebsiella/Raoultella group</taxon>
        <taxon>Klebsiella</taxon>
        <taxon>Klebsiella pneumoniae complex</taxon>
    </lineage>
</organism>
<reference evidence="1 2" key="1">
    <citation type="submission" date="2018-06" db="EMBL/GenBank/DDBJ databases">
        <authorList>
            <consortium name="Pathogen Informatics"/>
            <person name="Doyle S."/>
        </authorList>
    </citation>
    <scope>NUCLEOTIDE SEQUENCE [LARGE SCALE GENOMIC DNA]</scope>
    <source>
        <strain evidence="1 2">NCTC9601</strain>
    </source>
</reference>
<proteinExistence type="predicted"/>
<gene>
    <name evidence="1" type="ORF">NCTC9601_06683</name>
</gene>